<dbReference type="AlphaFoldDB" id="A0A428P6H6"/>
<keyword evidence="4" id="KW-1185">Reference proteome</keyword>
<sequence length="82" mass="8985">MHFFQAIISSMLITGCMALAFPTYDMKAGLPHSRAESNAPAKLADRVEVAPRAEVAARLVAPPRPPPRPLPPARRRRPLEMA</sequence>
<evidence type="ECO:0000313" key="4">
    <source>
        <dbReference type="Proteomes" id="UP000288168"/>
    </source>
</evidence>
<feature type="region of interest" description="Disordered" evidence="1">
    <location>
        <begin position="58"/>
        <end position="82"/>
    </location>
</feature>
<organism evidence="3 4">
    <name type="scientific">Fusarium duplospermum</name>
    <dbReference type="NCBI Taxonomy" id="1325734"/>
    <lineage>
        <taxon>Eukaryota</taxon>
        <taxon>Fungi</taxon>
        <taxon>Dikarya</taxon>
        <taxon>Ascomycota</taxon>
        <taxon>Pezizomycotina</taxon>
        <taxon>Sordariomycetes</taxon>
        <taxon>Hypocreomycetidae</taxon>
        <taxon>Hypocreales</taxon>
        <taxon>Nectriaceae</taxon>
        <taxon>Fusarium</taxon>
        <taxon>Fusarium solani species complex</taxon>
    </lineage>
</organism>
<name>A0A428P6H6_9HYPO</name>
<proteinExistence type="predicted"/>
<comment type="caution">
    <text evidence="3">The sequence shown here is derived from an EMBL/GenBank/DDBJ whole genome shotgun (WGS) entry which is preliminary data.</text>
</comment>
<feature type="signal peptide" evidence="2">
    <location>
        <begin position="1"/>
        <end position="18"/>
    </location>
</feature>
<evidence type="ECO:0000313" key="3">
    <source>
        <dbReference type="EMBL" id="RSL48624.1"/>
    </source>
</evidence>
<dbReference type="EMBL" id="NKCI01000193">
    <property type="protein sequence ID" value="RSL48624.1"/>
    <property type="molecule type" value="Genomic_DNA"/>
</dbReference>
<dbReference type="Proteomes" id="UP000288168">
    <property type="component" value="Unassembled WGS sequence"/>
</dbReference>
<feature type="chain" id="PRO_5019183912" evidence="2">
    <location>
        <begin position="19"/>
        <end position="82"/>
    </location>
</feature>
<feature type="non-terminal residue" evidence="3">
    <location>
        <position position="82"/>
    </location>
</feature>
<evidence type="ECO:0000256" key="1">
    <source>
        <dbReference type="SAM" id="MobiDB-lite"/>
    </source>
</evidence>
<keyword evidence="2" id="KW-0732">Signal</keyword>
<evidence type="ECO:0000256" key="2">
    <source>
        <dbReference type="SAM" id="SignalP"/>
    </source>
</evidence>
<dbReference type="OrthoDB" id="10338576at2759"/>
<protein>
    <submittedName>
        <fullName evidence="3">Uncharacterized protein</fullName>
    </submittedName>
</protein>
<accession>A0A428P6H6</accession>
<gene>
    <name evidence="3" type="ORF">CEP54_012806</name>
</gene>
<feature type="compositionally biased region" description="Basic residues" evidence="1">
    <location>
        <begin position="73"/>
        <end position="82"/>
    </location>
</feature>
<reference evidence="3 4" key="1">
    <citation type="submission" date="2017-06" db="EMBL/GenBank/DDBJ databases">
        <title>Comparative genomic analysis of Ambrosia Fusariam Clade fungi.</title>
        <authorList>
            <person name="Stajich J.E."/>
            <person name="Carrillo J."/>
            <person name="Kijimoto T."/>
            <person name="Eskalen A."/>
            <person name="O'Donnell K."/>
            <person name="Kasson M."/>
        </authorList>
    </citation>
    <scope>NUCLEOTIDE SEQUENCE [LARGE SCALE GENOMIC DNA]</scope>
    <source>
        <strain evidence="3 4">NRRL62584</strain>
    </source>
</reference>
<feature type="compositionally biased region" description="Pro residues" evidence="1">
    <location>
        <begin position="62"/>
        <end position="72"/>
    </location>
</feature>